<dbReference type="GO" id="GO:0008168">
    <property type="term" value="F:methyltransferase activity"/>
    <property type="evidence" value="ECO:0007669"/>
    <property type="project" value="UniProtKB-KW"/>
</dbReference>
<comment type="caution">
    <text evidence="6">The sequence shown here is derived from an EMBL/GenBank/DDBJ whole genome shotgun (WGS) entry which is preliminary data.</text>
</comment>
<feature type="transmembrane region" description="Helical" evidence="5">
    <location>
        <begin position="100"/>
        <end position="126"/>
    </location>
</feature>
<keyword evidence="3 5" id="KW-1133">Transmembrane helix</keyword>
<keyword evidence="6" id="KW-0808">Transferase</keyword>
<dbReference type="AlphaFoldDB" id="A0A842HX67"/>
<keyword evidence="2 5" id="KW-0812">Transmembrane</keyword>
<keyword evidence="7" id="KW-1185">Reference proteome</keyword>
<dbReference type="PANTHER" id="PTHR12714:SF24">
    <property type="entry name" value="SLR1182 PROTEIN"/>
    <property type="match status" value="1"/>
</dbReference>
<dbReference type="Proteomes" id="UP000564378">
    <property type="component" value="Unassembled WGS sequence"/>
</dbReference>
<dbReference type="Gene3D" id="1.20.120.1630">
    <property type="match status" value="1"/>
</dbReference>
<evidence type="ECO:0000256" key="5">
    <source>
        <dbReference type="SAM" id="Phobius"/>
    </source>
</evidence>
<evidence type="ECO:0000256" key="3">
    <source>
        <dbReference type="ARBA" id="ARBA00022989"/>
    </source>
</evidence>
<feature type="transmembrane region" description="Helical" evidence="5">
    <location>
        <begin position="45"/>
        <end position="66"/>
    </location>
</feature>
<evidence type="ECO:0000256" key="1">
    <source>
        <dbReference type="ARBA" id="ARBA00004127"/>
    </source>
</evidence>
<reference evidence="6 7" key="1">
    <citation type="submission" date="2020-08" db="EMBL/GenBank/DDBJ databases">
        <title>Draft genome sequence of Parasphingopyxis sp. GrpM-11.</title>
        <authorList>
            <person name="Oh J."/>
            <person name="Roh D.-H."/>
        </authorList>
    </citation>
    <scope>NUCLEOTIDE SEQUENCE [LARGE SCALE GENOMIC DNA]</scope>
    <source>
        <strain evidence="6 7">GrpM-11</strain>
    </source>
</reference>
<sequence>MNIAEDSAKVRFPPPFVYLGFLLLGLAGDRLFALDPLPLSEALRYGLCAGLVIFGAVVTLAAIKLFRAIDTDEKPWRPTTGLAMAGIYRFTRNPMYLGMAATYLGLALALASIGALILFPVLILAIRTQVIAREERYLHAKFGEEYAAYKAQVRRWF</sequence>
<comment type="subcellular location">
    <subcellularLocation>
        <location evidence="1">Endomembrane system</location>
        <topology evidence="1">Multi-pass membrane protein</topology>
    </subcellularLocation>
</comment>
<feature type="transmembrane region" description="Helical" evidence="5">
    <location>
        <begin position="16"/>
        <end position="33"/>
    </location>
</feature>
<proteinExistence type="predicted"/>
<keyword evidence="4 5" id="KW-0472">Membrane</keyword>
<dbReference type="RefSeq" id="WP_185800691.1">
    <property type="nucleotide sequence ID" value="NZ_JACJVJ010000001.1"/>
</dbReference>
<evidence type="ECO:0000256" key="4">
    <source>
        <dbReference type="ARBA" id="ARBA00023136"/>
    </source>
</evidence>
<organism evidence="6 7">
    <name type="scientific">Parasphingopyxis marina</name>
    <dbReference type="NCBI Taxonomy" id="2761622"/>
    <lineage>
        <taxon>Bacteria</taxon>
        <taxon>Pseudomonadati</taxon>
        <taxon>Pseudomonadota</taxon>
        <taxon>Alphaproteobacteria</taxon>
        <taxon>Sphingomonadales</taxon>
        <taxon>Sphingomonadaceae</taxon>
        <taxon>Parasphingopyxis</taxon>
    </lineage>
</organism>
<gene>
    <name evidence="6" type="ORF">H6P80_07605</name>
</gene>
<dbReference type="InterPro" id="IPR007318">
    <property type="entry name" value="Phopholipid_MeTrfase"/>
</dbReference>
<dbReference type="GO" id="GO:0012505">
    <property type="term" value="C:endomembrane system"/>
    <property type="evidence" value="ECO:0007669"/>
    <property type="project" value="UniProtKB-SubCell"/>
</dbReference>
<dbReference type="GO" id="GO:0032259">
    <property type="term" value="P:methylation"/>
    <property type="evidence" value="ECO:0007669"/>
    <property type="project" value="UniProtKB-KW"/>
</dbReference>
<name>A0A842HX67_9SPHN</name>
<dbReference type="Pfam" id="PF04191">
    <property type="entry name" value="PEMT"/>
    <property type="match status" value="1"/>
</dbReference>
<protein>
    <submittedName>
        <fullName evidence="6">Isoprenylcysteine carboxylmethyltransferase family protein</fullName>
    </submittedName>
</protein>
<accession>A0A842HX67</accession>
<evidence type="ECO:0000256" key="2">
    <source>
        <dbReference type="ARBA" id="ARBA00022692"/>
    </source>
</evidence>
<evidence type="ECO:0000313" key="7">
    <source>
        <dbReference type="Proteomes" id="UP000564378"/>
    </source>
</evidence>
<dbReference type="EMBL" id="JACJVJ010000001">
    <property type="protein sequence ID" value="MBC2777485.1"/>
    <property type="molecule type" value="Genomic_DNA"/>
</dbReference>
<keyword evidence="6" id="KW-0489">Methyltransferase</keyword>
<dbReference type="PANTHER" id="PTHR12714">
    <property type="entry name" value="PROTEIN-S ISOPRENYLCYSTEINE O-METHYLTRANSFERASE"/>
    <property type="match status" value="1"/>
</dbReference>
<evidence type="ECO:0000313" key="6">
    <source>
        <dbReference type="EMBL" id="MBC2777485.1"/>
    </source>
</evidence>